<sequence>MVYLKNFKRISTLLTFVTYLTFFQTVDSASEKDCGYFCNIQGSRYGNTISKNNGKTLLEHAKSLGSQYNYYMQCCDGVLRGHENVTIVSKDLKVLPNSTVKMKGEYSFMPIDRYCSTYCAHDLDNRITYFMYSENMTLEKFVDKYSADQYKNKYHLFTYCCDGTFTTDRMTYTRHKTQFSLHIPSFTIEKDSLSKVKTQLQNDLMNKSCSYYCNVKDKSIISIGKSNGKTIKEYAASMSNKNYDSFIKCCDGNVNKKSNVSVYKINNTISYYQNIGSQYIYKYYNEFNTECRYYCGFNINGKHYSVVSSQGQTVLEAAKTYKSVFDYMTFCCGGEKEIKGILVSVNINGEERAINTKEYTYQKVSKP</sequence>
<dbReference type="OrthoDB" id="10402492at2759"/>
<reference evidence="2 3" key="2">
    <citation type="submission" date="2016-08" db="EMBL/GenBank/DDBJ databases">
        <title>Pervasive Adenine N6-methylation of Active Genes in Fungi.</title>
        <authorList>
            <consortium name="DOE Joint Genome Institute"/>
            <person name="Mondo S.J."/>
            <person name="Dannebaum R.O."/>
            <person name="Kuo R.C."/>
            <person name="Labutti K."/>
            <person name="Haridas S."/>
            <person name="Kuo A."/>
            <person name="Salamov A."/>
            <person name="Ahrendt S.R."/>
            <person name="Lipzen A."/>
            <person name="Sullivan W."/>
            <person name="Andreopoulos W.B."/>
            <person name="Clum A."/>
            <person name="Lindquist E."/>
            <person name="Daum C."/>
            <person name="Ramamoorthy G.K."/>
            <person name="Gryganskyi A."/>
            <person name="Culley D."/>
            <person name="Magnuson J.K."/>
            <person name="James T.Y."/>
            <person name="O'Malley M.A."/>
            <person name="Stajich J.E."/>
            <person name="Spatafora J.W."/>
            <person name="Visel A."/>
            <person name="Grigoriev I.V."/>
        </authorList>
    </citation>
    <scope>NUCLEOTIDE SEQUENCE [LARGE SCALE GENOMIC DNA]</scope>
    <source>
        <strain evidence="3">finn</strain>
    </source>
</reference>
<keyword evidence="1" id="KW-0732">Signal</keyword>
<dbReference type="EMBL" id="MCFH01000005">
    <property type="protein sequence ID" value="ORX57765.1"/>
    <property type="molecule type" value="Genomic_DNA"/>
</dbReference>
<protein>
    <submittedName>
        <fullName evidence="2">Uncharacterized protein</fullName>
    </submittedName>
</protein>
<accession>A0A1Y1VJU3</accession>
<gene>
    <name evidence="2" type="ORF">BCR36DRAFT_318562</name>
</gene>
<evidence type="ECO:0000256" key="1">
    <source>
        <dbReference type="SAM" id="SignalP"/>
    </source>
</evidence>
<name>A0A1Y1VJU3_9FUNG</name>
<reference evidence="2 3" key="1">
    <citation type="submission" date="2016-08" db="EMBL/GenBank/DDBJ databases">
        <title>Genomes of anaerobic fungi encode conserved fungal cellulosomes for biomass hydrolysis.</title>
        <authorList>
            <consortium name="DOE Joint Genome Institute"/>
            <person name="Haitjema C.H."/>
            <person name="Gilmore S.P."/>
            <person name="Henske J.K."/>
            <person name="Solomon K.V."/>
            <person name="De Groot R."/>
            <person name="Kuo A."/>
            <person name="Mondo S.J."/>
            <person name="Salamov A.A."/>
            <person name="Labutti K."/>
            <person name="Zhao Z."/>
            <person name="Chiniquy J."/>
            <person name="Barry K."/>
            <person name="Brewer H.M."/>
            <person name="Purvine S.O."/>
            <person name="Wright A.T."/>
            <person name="Boxma B."/>
            <person name="Van Alen T."/>
            <person name="Hackstein J.H."/>
            <person name="Baker S.E."/>
            <person name="Grigoriev I.V."/>
            <person name="O'Malley M.A."/>
        </authorList>
    </citation>
    <scope>NUCLEOTIDE SEQUENCE [LARGE SCALE GENOMIC DNA]</scope>
    <source>
        <strain evidence="3">finn</strain>
    </source>
</reference>
<feature type="signal peptide" evidence="1">
    <location>
        <begin position="1"/>
        <end position="28"/>
    </location>
</feature>
<dbReference type="Proteomes" id="UP000193719">
    <property type="component" value="Unassembled WGS sequence"/>
</dbReference>
<comment type="caution">
    <text evidence="2">The sequence shown here is derived from an EMBL/GenBank/DDBJ whole genome shotgun (WGS) entry which is preliminary data.</text>
</comment>
<dbReference type="STRING" id="1754191.A0A1Y1VJU3"/>
<proteinExistence type="predicted"/>
<keyword evidence="3" id="KW-1185">Reference proteome</keyword>
<evidence type="ECO:0000313" key="2">
    <source>
        <dbReference type="EMBL" id="ORX57765.1"/>
    </source>
</evidence>
<dbReference type="AlphaFoldDB" id="A0A1Y1VJU3"/>
<feature type="chain" id="PRO_5010990553" evidence="1">
    <location>
        <begin position="29"/>
        <end position="367"/>
    </location>
</feature>
<organism evidence="2 3">
    <name type="scientific">Piromyces finnis</name>
    <dbReference type="NCBI Taxonomy" id="1754191"/>
    <lineage>
        <taxon>Eukaryota</taxon>
        <taxon>Fungi</taxon>
        <taxon>Fungi incertae sedis</taxon>
        <taxon>Chytridiomycota</taxon>
        <taxon>Chytridiomycota incertae sedis</taxon>
        <taxon>Neocallimastigomycetes</taxon>
        <taxon>Neocallimastigales</taxon>
        <taxon>Neocallimastigaceae</taxon>
        <taxon>Piromyces</taxon>
    </lineage>
</organism>
<evidence type="ECO:0000313" key="3">
    <source>
        <dbReference type="Proteomes" id="UP000193719"/>
    </source>
</evidence>